<evidence type="ECO:0000256" key="3">
    <source>
        <dbReference type="ARBA" id="ARBA00022729"/>
    </source>
</evidence>
<comment type="caution">
    <text evidence="10">The sequence shown here is derived from an EMBL/GenBank/DDBJ whole genome shotgun (WGS) entry which is preliminary data.</text>
</comment>
<dbReference type="STRING" id="1423783.FC50_GL001374"/>
<evidence type="ECO:0000256" key="1">
    <source>
        <dbReference type="ARBA" id="ARBA00007074"/>
    </source>
</evidence>
<evidence type="ECO:0000313" key="10">
    <source>
        <dbReference type="EMBL" id="KRL85970.1"/>
    </source>
</evidence>
<keyword evidence="11" id="KW-1185">Reference proteome</keyword>
<proteinExistence type="inferred from homology"/>
<dbReference type="AlphaFoldDB" id="A0A0R1U4S3"/>
<dbReference type="PANTHER" id="PTHR47053:SF1">
    <property type="entry name" value="MUREIN DD-ENDOPEPTIDASE MEPH-RELATED"/>
    <property type="match status" value="1"/>
</dbReference>
<feature type="signal peptide" evidence="8">
    <location>
        <begin position="1"/>
        <end position="29"/>
    </location>
</feature>
<reference evidence="10 11" key="1">
    <citation type="journal article" date="2015" name="Genome Announc.">
        <title>Expanding the biotechnology potential of lactobacilli through comparative genomics of 213 strains and associated genera.</title>
        <authorList>
            <person name="Sun Z."/>
            <person name="Harris H.M."/>
            <person name="McCann A."/>
            <person name="Guo C."/>
            <person name="Argimon S."/>
            <person name="Zhang W."/>
            <person name="Yang X."/>
            <person name="Jeffery I.B."/>
            <person name="Cooney J.C."/>
            <person name="Kagawa T.F."/>
            <person name="Liu W."/>
            <person name="Song Y."/>
            <person name="Salvetti E."/>
            <person name="Wrobel A."/>
            <person name="Rasinkangas P."/>
            <person name="Parkhill J."/>
            <person name="Rea M.C."/>
            <person name="O'Sullivan O."/>
            <person name="Ritari J."/>
            <person name="Douillard F.P."/>
            <person name="Paul Ross R."/>
            <person name="Yang R."/>
            <person name="Briner A.E."/>
            <person name="Felis G.E."/>
            <person name="de Vos W.M."/>
            <person name="Barrangou R."/>
            <person name="Klaenhammer T.R."/>
            <person name="Caufield P.W."/>
            <person name="Cui Y."/>
            <person name="Zhang H."/>
            <person name="O'Toole P.W."/>
        </authorList>
    </citation>
    <scope>NUCLEOTIDE SEQUENCE [LARGE SCALE GENOMIC DNA]</scope>
    <source>
        <strain evidence="10 11">DSM 15945</strain>
    </source>
</reference>
<feature type="region of interest" description="Disordered" evidence="7">
    <location>
        <begin position="240"/>
        <end position="293"/>
    </location>
</feature>
<dbReference type="InterPro" id="IPR000064">
    <property type="entry name" value="NLP_P60_dom"/>
</dbReference>
<keyword evidence="4" id="KW-0378">Hydrolase</keyword>
<name>A0A0R1U4S3_9LACO</name>
<feature type="chain" id="PRO_5006411448" description="NlpC/P60 domain-containing protein" evidence="8">
    <location>
        <begin position="30"/>
        <end position="408"/>
    </location>
</feature>
<feature type="domain" description="NlpC/P60" evidence="9">
    <location>
        <begin position="292"/>
        <end position="408"/>
    </location>
</feature>
<evidence type="ECO:0000313" key="11">
    <source>
        <dbReference type="Proteomes" id="UP000051922"/>
    </source>
</evidence>
<evidence type="ECO:0000256" key="7">
    <source>
        <dbReference type="SAM" id="MobiDB-lite"/>
    </source>
</evidence>
<keyword evidence="5" id="KW-0788">Thiol protease</keyword>
<dbReference type="Pfam" id="PF24568">
    <property type="entry name" value="CC_PcsB"/>
    <property type="match status" value="1"/>
</dbReference>
<keyword evidence="6" id="KW-0175">Coiled coil</keyword>
<dbReference type="SUPFAM" id="SSF54001">
    <property type="entry name" value="Cysteine proteinases"/>
    <property type="match status" value="1"/>
</dbReference>
<dbReference type="Gene3D" id="6.10.250.3150">
    <property type="match status" value="1"/>
</dbReference>
<dbReference type="Pfam" id="PF00877">
    <property type="entry name" value="NLPC_P60"/>
    <property type="match status" value="1"/>
</dbReference>
<dbReference type="Proteomes" id="UP000051922">
    <property type="component" value="Unassembled WGS sequence"/>
</dbReference>
<dbReference type="PATRIC" id="fig|1423783.4.peg.1415"/>
<dbReference type="Gene3D" id="3.90.1720.10">
    <property type="entry name" value="endopeptidase domain like (from Nostoc punctiforme)"/>
    <property type="match status" value="1"/>
</dbReference>
<dbReference type="InterPro" id="IPR038765">
    <property type="entry name" value="Papain-like_cys_pep_sf"/>
</dbReference>
<feature type="compositionally biased region" description="Low complexity" evidence="7">
    <location>
        <begin position="240"/>
        <end position="290"/>
    </location>
</feature>
<evidence type="ECO:0000256" key="6">
    <source>
        <dbReference type="SAM" id="Coils"/>
    </source>
</evidence>
<dbReference type="PROSITE" id="PS51935">
    <property type="entry name" value="NLPC_P60"/>
    <property type="match status" value="1"/>
</dbReference>
<organism evidence="10 11">
    <name type="scientific">Lacticaseibacillus pantheris DSM 15945 = JCM 12539 = NBRC 106106</name>
    <dbReference type="NCBI Taxonomy" id="1423783"/>
    <lineage>
        <taxon>Bacteria</taxon>
        <taxon>Bacillati</taxon>
        <taxon>Bacillota</taxon>
        <taxon>Bacilli</taxon>
        <taxon>Lactobacillales</taxon>
        <taxon>Lactobacillaceae</taxon>
        <taxon>Lacticaseibacillus</taxon>
    </lineage>
</organism>
<dbReference type="EMBL" id="AZFJ01000049">
    <property type="protein sequence ID" value="KRL85970.1"/>
    <property type="molecule type" value="Genomic_DNA"/>
</dbReference>
<evidence type="ECO:0000256" key="4">
    <source>
        <dbReference type="ARBA" id="ARBA00022801"/>
    </source>
</evidence>
<accession>A0A0R1U4S3</accession>
<dbReference type="GO" id="GO:0008234">
    <property type="term" value="F:cysteine-type peptidase activity"/>
    <property type="evidence" value="ECO:0007669"/>
    <property type="project" value="UniProtKB-KW"/>
</dbReference>
<dbReference type="InterPro" id="IPR051202">
    <property type="entry name" value="Peptidase_C40"/>
</dbReference>
<keyword evidence="2" id="KW-0645">Protease</keyword>
<comment type="similarity">
    <text evidence="1">Belongs to the peptidase C40 family.</text>
</comment>
<evidence type="ECO:0000259" key="9">
    <source>
        <dbReference type="PROSITE" id="PS51935"/>
    </source>
</evidence>
<dbReference type="GO" id="GO:0006508">
    <property type="term" value="P:proteolysis"/>
    <property type="evidence" value="ECO:0007669"/>
    <property type="project" value="UniProtKB-KW"/>
</dbReference>
<dbReference type="PANTHER" id="PTHR47053">
    <property type="entry name" value="MUREIN DD-ENDOPEPTIDASE MEPH-RELATED"/>
    <property type="match status" value="1"/>
</dbReference>
<keyword evidence="3 8" id="KW-0732">Signal</keyword>
<dbReference type="InterPro" id="IPR057309">
    <property type="entry name" value="PcsB_CC"/>
</dbReference>
<dbReference type="OrthoDB" id="1654978at2"/>
<gene>
    <name evidence="10" type="ORF">FC50_GL001374</name>
</gene>
<evidence type="ECO:0000256" key="2">
    <source>
        <dbReference type="ARBA" id="ARBA00022670"/>
    </source>
</evidence>
<feature type="coiled-coil region" evidence="6">
    <location>
        <begin position="152"/>
        <end position="225"/>
    </location>
</feature>
<sequence>MKKSITIATIAAAFLLATTAFGEASNVHAADSAEITAKKSSNAKLLAEVQSAQSKVADLDNQVSNKTVAINDANTKIADTTAAIKSYDGKITTAQKELAARKATMKAQLKSLQKQAGDSVTGNVYADFILNSDSISDLIDRGLTVGKLSKANSDAMNDVKSAEGNLAALKQTQQNKKDTLEATKTQLVADQKNLSSLKDDAQKAADSLNQELTDNQDALATLEADAAKAGEKAAAKAVATAAKASDTSAAKTTTTTDAKSSSNSNSSSDATTTNGNSGSSSNNGAGASSTPSVSGGSIISNAAKYIGTPYVWGGTSPAGFDCSGLIYYAAAQAGISLPRTSEAMSTLGTYVSVSDLQAGDLVFWGGVGSAYHVGVYVGNGMFIHAPTEGQSVKYTSISAFRPSFGRRL</sequence>
<evidence type="ECO:0000256" key="8">
    <source>
        <dbReference type="SAM" id="SignalP"/>
    </source>
</evidence>
<evidence type="ECO:0000256" key="5">
    <source>
        <dbReference type="ARBA" id="ARBA00022807"/>
    </source>
</evidence>
<dbReference type="RefSeq" id="WP_054651132.1">
    <property type="nucleotide sequence ID" value="NZ_AZFJ01000049.1"/>
</dbReference>
<protein>
    <recommendedName>
        <fullName evidence="9">NlpC/P60 domain-containing protein</fullName>
    </recommendedName>
</protein>